<reference evidence="3 4" key="1">
    <citation type="submission" date="2018-05" db="EMBL/GenBank/DDBJ databases">
        <authorList>
            <person name="Thind KAUR A."/>
        </authorList>
    </citation>
    <scope>NUCLEOTIDE SEQUENCE [LARGE SCALE GENOMIC DNA]</scope>
</reference>
<accession>A0A7H4LQ97</accession>
<gene>
    <name evidence="3" type="ORF">CAMPLR22A2D_LOCUS5419</name>
</gene>
<sequence>MEGSGFTRPEASASAALGPERLAPTGGDKKGPAQFGDRPDTLMSLLERAALSEDHRSLMSTVLEKISSATSGLNEAFTSLLRGFEVTKGPAADQSVEVAELRRQIGVVDTDITLVNQRLNESQDGAAAVEALRAELALAKEQARASDAATLKAAEEVRAEQAARRRSEDKIAEMAVELKNAGDRYELLEKGKNANSADLKKALDVAKETRSEIRDAREELRQAREIAAGNPYLLRMKFLDPKYVPLDQRWSPSDAYANLAKSAAEAAKFFEDQKDDEVEKLFWSQFNAPTRPLPLSEKMAAMAELHRLSGLAMRSVIDHLWPNGPKPDNYFGLVQQFLGAVSRIDAMKRSACIEGARMALARTKAYWIDMDATVIATQNPAGSQEPAEHVLEQVAEGARLIEAQCSKNVMFE</sequence>
<evidence type="ECO:0000313" key="4">
    <source>
        <dbReference type="Proteomes" id="UP000280104"/>
    </source>
</evidence>
<name>A0A7H4LQ97_WHEAT</name>
<protein>
    <submittedName>
        <fullName evidence="3">Uncharacterized protein</fullName>
    </submittedName>
</protein>
<feature type="coiled-coil region" evidence="1">
    <location>
        <begin position="199"/>
        <end position="226"/>
    </location>
</feature>
<evidence type="ECO:0000313" key="3">
    <source>
        <dbReference type="EMBL" id="SPT20786.1"/>
    </source>
</evidence>
<dbReference type="EMBL" id="LS480641">
    <property type="protein sequence ID" value="SPT20786.1"/>
    <property type="molecule type" value="Genomic_DNA"/>
</dbReference>
<dbReference type="Proteomes" id="UP000280104">
    <property type="component" value="Chromosome II"/>
</dbReference>
<dbReference type="AlphaFoldDB" id="A0A7H4LQ97"/>
<keyword evidence="1" id="KW-0175">Coiled coil</keyword>
<organism evidence="3 4">
    <name type="scientific">Triticum aestivum</name>
    <name type="common">Wheat</name>
    <dbReference type="NCBI Taxonomy" id="4565"/>
    <lineage>
        <taxon>Eukaryota</taxon>
        <taxon>Viridiplantae</taxon>
        <taxon>Streptophyta</taxon>
        <taxon>Embryophyta</taxon>
        <taxon>Tracheophyta</taxon>
        <taxon>Spermatophyta</taxon>
        <taxon>Magnoliopsida</taxon>
        <taxon>Liliopsida</taxon>
        <taxon>Poales</taxon>
        <taxon>Poaceae</taxon>
        <taxon>BOP clade</taxon>
        <taxon>Pooideae</taxon>
        <taxon>Triticodae</taxon>
        <taxon>Triticeae</taxon>
        <taxon>Triticinae</taxon>
        <taxon>Triticum</taxon>
    </lineage>
</organism>
<evidence type="ECO:0000256" key="1">
    <source>
        <dbReference type="SAM" id="Coils"/>
    </source>
</evidence>
<evidence type="ECO:0000256" key="2">
    <source>
        <dbReference type="SAM" id="MobiDB-lite"/>
    </source>
</evidence>
<feature type="region of interest" description="Disordered" evidence="2">
    <location>
        <begin position="1"/>
        <end position="39"/>
    </location>
</feature>
<proteinExistence type="predicted"/>